<organism evidence="1 2">
    <name type="scientific">Brachionus plicatilis</name>
    <name type="common">Marine rotifer</name>
    <name type="synonym">Brachionus muelleri</name>
    <dbReference type="NCBI Taxonomy" id="10195"/>
    <lineage>
        <taxon>Eukaryota</taxon>
        <taxon>Metazoa</taxon>
        <taxon>Spiralia</taxon>
        <taxon>Gnathifera</taxon>
        <taxon>Rotifera</taxon>
        <taxon>Eurotatoria</taxon>
        <taxon>Monogononta</taxon>
        <taxon>Pseudotrocha</taxon>
        <taxon>Ploima</taxon>
        <taxon>Brachionidae</taxon>
        <taxon>Brachionus</taxon>
    </lineage>
</organism>
<evidence type="ECO:0000313" key="1">
    <source>
        <dbReference type="EMBL" id="RNA19303.1"/>
    </source>
</evidence>
<accession>A0A3M7R6R8</accession>
<proteinExistence type="predicted"/>
<dbReference type="EMBL" id="REGN01004072">
    <property type="protein sequence ID" value="RNA19303.1"/>
    <property type="molecule type" value="Genomic_DNA"/>
</dbReference>
<reference evidence="1 2" key="1">
    <citation type="journal article" date="2018" name="Sci. Rep.">
        <title>Genomic signatures of local adaptation to the degree of environmental predictability in rotifers.</title>
        <authorList>
            <person name="Franch-Gras L."/>
            <person name="Hahn C."/>
            <person name="Garcia-Roger E.M."/>
            <person name="Carmona M.J."/>
            <person name="Serra M."/>
            <person name="Gomez A."/>
        </authorList>
    </citation>
    <scope>NUCLEOTIDE SEQUENCE [LARGE SCALE GENOMIC DNA]</scope>
    <source>
        <strain evidence="1">HYR1</strain>
    </source>
</reference>
<name>A0A3M7R6R8_BRAPC</name>
<protein>
    <submittedName>
        <fullName evidence="1">Uncharacterized protein</fullName>
    </submittedName>
</protein>
<dbReference type="AlphaFoldDB" id="A0A3M7R6R8"/>
<comment type="caution">
    <text evidence="1">The sequence shown here is derived from an EMBL/GenBank/DDBJ whole genome shotgun (WGS) entry which is preliminary data.</text>
</comment>
<gene>
    <name evidence="1" type="ORF">BpHYR1_017958</name>
</gene>
<dbReference type="Proteomes" id="UP000276133">
    <property type="component" value="Unassembled WGS sequence"/>
</dbReference>
<evidence type="ECO:0000313" key="2">
    <source>
        <dbReference type="Proteomes" id="UP000276133"/>
    </source>
</evidence>
<keyword evidence="2" id="KW-1185">Reference proteome</keyword>
<dbReference type="OrthoDB" id="9946729at2759"/>
<sequence length="294" mass="33944">MIKHANGLNKNDSFEKKIQSGNQKGLFAYTIWESIRENSNSNLNNFELQKELQNIDYYSQVKLATKQKEKNNKNLLNQEEEIAKVTNPIDMSRVVKARVYRDELELMYRSSKINEIRTNILNKTDSNNPSDKDNVSILKYLPPGDYKNEITSKTPKSLIDIYASPIMSRKYKSDIRRKSTSKSVDYSIVGLSYQDGKSKIEKQKLKLKFLEESPFQNYLNFSCESKSNSDMNSSKSKKMNGFIDSPDIKKEIKLKATSKFPPLTMNALMEYKPLLKAPGIGEFENGQTKLFKFY</sequence>